<dbReference type="Proteomes" id="UP000077684">
    <property type="component" value="Unassembled WGS sequence"/>
</dbReference>
<sequence length="172" mass="19254">MPSRPCWTRNEASATPNELTRFHTDEYVDFLRMVTPETVAILTGDSARHLAGAGEDCPAFEGLWDFCSISAGGSIGAAHQITTGNSDISVNWAGGLHHAKKREASGFCYVNDIVLCILELLRVHTRVLSPLHRHRRPPRRRGRGGRSREEDRLSRQLYQALVCDQRQFQLSA</sequence>
<evidence type="ECO:0000256" key="1">
    <source>
        <dbReference type="SAM" id="MobiDB-lite"/>
    </source>
</evidence>
<feature type="region of interest" description="Disordered" evidence="1">
    <location>
        <begin position="131"/>
        <end position="152"/>
    </location>
</feature>
<proteinExistence type="predicted"/>
<evidence type="ECO:0000259" key="2">
    <source>
        <dbReference type="Pfam" id="PF00850"/>
    </source>
</evidence>
<dbReference type="AlphaFoldDB" id="A0A8X7SW14"/>
<keyword evidence="4" id="KW-1185">Reference proteome</keyword>
<dbReference type="EMBL" id="LWDE02000560">
    <property type="protein sequence ID" value="KAE8246656.1"/>
    <property type="molecule type" value="Genomic_DNA"/>
</dbReference>
<gene>
    <name evidence="3" type="ORF">A4X06_0g4932</name>
</gene>
<dbReference type="Pfam" id="PF00850">
    <property type="entry name" value="Hist_deacetyl"/>
    <property type="match status" value="1"/>
</dbReference>
<accession>A0A8X7SW14</accession>
<organism evidence="3 4">
    <name type="scientific">Tilletia controversa</name>
    <name type="common">dwarf bunt fungus</name>
    <dbReference type="NCBI Taxonomy" id="13291"/>
    <lineage>
        <taxon>Eukaryota</taxon>
        <taxon>Fungi</taxon>
        <taxon>Dikarya</taxon>
        <taxon>Basidiomycota</taxon>
        <taxon>Ustilaginomycotina</taxon>
        <taxon>Exobasidiomycetes</taxon>
        <taxon>Tilletiales</taxon>
        <taxon>Tilletiaceae</taxon>
        <taxon>Tilletia</taxon>
    </lineage>
</organism>
<dbReference type="Gene3D" id="3.40.800.20">
    <property type="entry name" value="Histone deacetylase domain"/>
    <property type="match status" value="1"/>
</dbReference>
<feature type="domain" description="Histone deacetylase" evidence="2">
    <location>
        <begin position="10"/>
        <end position="127"/>
    </location>
</feature>
<reference evidence="3" key="2">
    <citation type="journal article" date="2019" name="IMA Fungus">
        <title>Genome sequencing and comparison of five Tilletia species to identify candidate genes for the detection of regulated species infecting wheat.</title>
        <authorList>
            <person name="Nguyen H.D.T."/>
            <person name="Sultana T."/>
            <person name="Kesanakurti P."/>
            <person name="Hambleton S."/>
        </authorList>
    </citation>
    <scope>NUCLEOTIDE SEQUENCE</scope>
    <source>
        <strain evidence="3">DAOMC 236426</strain>
    </source>
</reference>
<dbReference type="GO" id="GO:0070210">
    <property type="term" value="C:Rpd3L-Expanded complex"/>
    <property type="evidence" value="ECO:0007669"/>
    <property type="project" value="TreeGrafter"/>
</dbReference>
<dbReference type="PRINTS" id="PR01271">
    <property type="entry name" value="HISDACETLASE"/>
</dbReference>
<feature type="compositionally biased region" description="Basic residues" evidence="1">
    <location>
        <begin position="131"/>
        <end position="145"/>
    </location>
</feature>
<dbReference type="InterPro" id="IPR037138">
    <property type="entry name" value="His_deacetylse_dom_sf"/>
</dbReference>
<evidence type="ECO:0000313" key="4">
    <source>
        <dbReference type="Proteomes" id="UP000077684"/>
    </source>
</evidence>
<protein>
    <recommendedName>
        <fullName evidence="2">Histone deacetylase domain-containing protein</fullName>
    </recommendedName>
</protein>
<comment type="caution">
    <text evidence="3">The sequence shown here is derived from an EMBL/GenBank/DDBJ whole genome shotgun (WGS) entry which is preliminary data.</text>
</comment>
<dbReference type="GO" id="GO:0031507">
    <property type="term" value="P:heterochromatin formation"/>
    <property type="evidence" value="ECO:0007669"/>
    <property type="project" value="TreeGrafter"/>
</dbReference>
<evidence type="ECO:0000313" key="3">
    <source>
        <dbReference type="EMBL" id="KAE8246656.1"/>
    </source>
</evidence>
<dbReference type="InterPro" id="IPR023696">
    <property type="entry name" value="Ureohydrolase_dom_sf"/>
</dbReference>
<dbReference type="PANTHER" id="PTHR10625:SF2">
    <property type="entry name" value="HISTONE DEACETYLASE"/>
    <property type="match status" value="1"/>
</dbReference>
<name>A0A8X7SW14_9BASI</name>
<dbReference type="PANTHER" id="PTHR10625">
    <property type="entry name" value="HISTONE DEACETYLASE HDAC1-RELATED"/>
    <property type="match status" value="1"/>
</dbReference>
<dbReference type="InterPro" id="IPR023801">
    <property type="entry name" value="His_deacetylse_dom"/>
</dbReference>
<reference evidence="3" key="1">
    <citation type="submission" date="2016-04" db="EMBL/GenBank/DDBJ databases">
        <authorList>
            <person name="Nguyen H.D."/>
            <person name="Samba Siva P."/>
            <person name="Cullis J."/>
            <person name="Levesque C.A."/>
            <person name="Hambleton S."/>
        </authorList>
    </citation>
    <scope>NUCLEOTIDE SEQUENCE</scope>
    <source>
        <strain evidence="3">DAOMC 236426</strain>
    </source>
</reference>
<dbReference type="SUPFAM" id="SSF52768">
    <property type="entry name" value="Arginase/deacetylase"/>
    <property type="match status" value="1"/>
</dbReference>
<dbReference type="InterPro" id="IPR003084">
    <property type="entry name" value="HDAC_I/II"/>
</dbReference>
<dbReference type="GO" id="GO:0004407">
    <property type="term" value="F:histone deacetylase activity"/>
    <property type="evidence" value="ECO:0007669"/>
    <property type="project" value="InterPro"/>
</dbReference>